<evidence type="ECO:0000256" key="5">
    <source>
        <dbReference type="NCBIfam" id="TIGR00746"/>
    </source>
</evidence>
<sequence length="316" mass="34473">MTKRILVALGGNAIKKADEIGTAEEQFRNVKKTCEHLVQLIKMGYQLVITHGNGPQVGNLMIQQEEAESKVPPQPLDVLGAMTQGQIGYMLQQTLQNILRKDGIEKRVVTVITQVLVDKNDPAFNNPTKPVGPFYSKEEAEEIAKIKGYIIKKVKPGEGKVYRRVVPSPDPIEIIEGDAIRAMVEEGMIVIASGGGGIPVIYENGELKGVEAVIDKDLAGERLAEVVKADILLILTDIDKVRINFGKPNEKPIDKMTVEEAKKYLAEGHFLPGSMGPKVLACIRFLEWGGEKAIIAALDQAVEAIEGKAGTLIYRG</sequence>
<dbReference type="InterPro" id="IPR003964">
    <property type="entry name" value="Carb_kinase"/>
</dbReference>
<dbReference type="GO" id="GO:0008804">
    <property type="term" value="F:carbamate kinase activity"/>
    <property type="evidence" value="ECO:0007669"/>
    <property type="project" value="UniProtKB-UniRule"/>
</dbReference>
<protein>
    <recommendedName>
        <fullName evidence="2 5">Carbamate kinase</fullName>
    </recommendedName>
</protein>
<accession>A0A497F2H4</accession>
<dbReference type="PANTHER" id="PTHR30409">
    <property type="entry name" value="CARBAMATE KINASE"/>
    <property type="match status" value="1"/>
</dbReference>
<dbReference type="PIRSF" id="PIRSF000723">
    <property type="entry name" value="Carbamate_kin"/>
    <property type="match status" value="1"/>
</dbReference>
<name>A0A497F2H4_9CREN</name>
<dbReference type="GO" id="GO:0005829">
    <property type="term" value="C:cytosol"/>
    <property type="evidence" value="ECO:0007669"/>
    <property type="project" value="TreeGrafter"/>
</dbReference>
<dbReference type="FunFam" id="3.40.1160.10:FF:000007">
    <property type="entry name" value="Carbamate kinase"/>
    <property type="match status" value="1"/>
</dbReference>
<evidence type="ECO:0000256" key="2">
    <source>
        <dbReference type="ARBA" id="ARBA00020752"/>
    </source>
</evidence>
<proteinExistence type="inferred from homology"/>
<evidence type="ECO:0000256" key="4">
    <source>
        <dbReference type="ARBA" id="ARBA00022777"/>
    </source>
</evidence>
<gene>
    <name evidence="8" type="primary">arcC</name>
    <name evidence="8" type="ORF">DRJ26_02765</name>
</gene>
<dbReference type="SUPFAM" id="SSF53633">
    <property type="entry name" value="Carbamate kinase-like"/>
    <property type="match status" value="1"/>
</dbReference>
<dbReference type="EMBL" id="QMRA01000047">
    <property type="protein sequence ID" value="RLE53873.1"/>
    <property type="molecule type" value="Genomic_DNA"/>
</dbReference>
<keyword evidence="3 6" id="KW-0808">Transferase</keyword>
<dbReference type="PANTHER" id="PTHR30409:SF1">
    <property type="entry name" value="CARBAMATE KINASE-RELATED"/>
    <property type="match status" value="1"/>
</dbReference>
<dbReference type="NCBIfam" id="NF009007">
    <property type="entry name" value="PRK12352.1"/>
    <property type="match status" value="1"/>
</dbReference>
<dbReference type="AlphaFoldDB" id="A0A497F2H4"/>
<dbReference type="InterPro" id="IPR001048">
    <property type="entry name" value="Asp/Glu/Uridylate_kinase"/>
</dbReference>
<dbReference type="Gene3D" id="3.40.1160.10">
    <property type="entry name" value="Acetylglutamate kinase-like"/>
    <property type="match status" value="1"/>
</dbReference>
<comment type="caution">
    <text evidence="8">The sequence shown here is derived from an EMBL/GenBank/DDBJ whole genome shotgun (WGS) entry which is preliminary data.</text>
</comment>
<dbReference type="CDD" id="cd04235">
    <property type="entry name" value="AAK_CK"/>
    <property type="match status" value="1"/>
</dbReference>
<evidence type="ECO:0000259" key="7">
    <source>
        <dbReference type="Pfam" id="PF00696"/>
    </source>
</evidence>
<evidence type="ECO:0000313" key="9">
    <source>
        <dbReference type="Proteomes" id="UP000269499"/>
    </source>
</evidence>
<dbReference type="InterPro" id="IPR036393">
    <property type="entry name" value="AceGlu_kinase-like_sf"/>
</dbReference>
<keyword evidence="4 6" id="KW-0418">Kinase</keyword>
<evidence type="ECO:0000313" key="8">
    <source>
        <dbReference type="EMBL" id="RLE53873.1"/>
    </source>
</evidence>
<feature type="domain" description="Aspartate/glutamate/uridylate kinase" evidence="7">
    <location>
        <begin position="3"/>
        <end position="296"/>
    </location>
</feature>
<organism evidence="8 9">
    <name type="scientific">Thermoproteota archaeon</name>
    <dbReference type="NCBI Taxonomy" id="2056631"/>
    <lineage>
        <taxon>Archaea</taxon>
        <taxon>Thermoproteota</taxon>
    </lineage>
</organism>
<evidence type="ECO:0000256" key="1">
    <source>
        <dbReference type="ARBA" id="ARBA00011066"/>
    </source>
</evidence>
<evidence type="ECO:0000256" key="3">
    <source>
        <dbReference type="ARBA" id="ARBA00022679"/>
    </source>
</evidence>
<evidence type="ECO:0000256" key="6">
    <source>
        <dbReference type="PIRNR" id="PIRNR000723"/>
    </source>
</evidence>
<dbReference type="NCBIfam" id="TIGR00746">
    <property type="entry name" value="arcC"/>
    <property type="match status" value="1"/>
</dbReference>
<comment type="similarity">
    <text evidence="1 6">Belongs to the carbamate kinase family.</text>
</comment>
<dbReference type="Proteomes" id="UP000269499">
    <property type="component" value="Unassembled WGS sequence"/>
</dbReference>
<dbReference type="PRINTS" id="PR01469">
    <property type="entry name" value="CARBMTKINASE"/>
</dbReference>
<dbReference type="GO" id="GO:0019546">
    <property type="term" value="P:L-arginine deiminase pathway"/>
    <property type="evidence" value="ECO:0007669"/>
    <property type="project" value="TreeGrafter"/>
</dbReference>
<reference evidence="8 9" key="1">
    <citation type="submission" date="2018-06" db="EMBL/GenBank/DDBJ databases">
        <title>Extensive metabolic versatility and redundancy in microbially diverse, dynamic hydrothermal sediments.</title>
        <authorList>
            <person name="Dombrowski N."/>
            <person name="Teske A."/>
            <person name="Baker B.J."/>
        </authorList>
    </citation>
    <scope>NUCLEOTIDE SEQUENCE [LARGE SCALE GENOMIC DNA]</scope>
    <source>
        <strain evidence="8">B20_G2</strain>
    </source>
</reference>
<dbReference type="Pfam" id="PF00696">
    <property type="entry name" value="AA_kinase"/>
    <property type="match status" value="1"/>
</dbReference>